<dbReference type="AlphaFoldDB" id="A0A562YGL6"/>
<organism evidence="2 3">
    <name type="scientific">Seonamhaeicola sediminis</name>
    <dbReference type="NCBI Taxonomy" id="2528206"/>
    <lineage>
        <taxon>Bacteria</taxon>
        <taxon>Pseudomonadati</taxon>
        <taxon>Bacteroidota</taxon>
        <taxon>Flavobacteriia</taxon>
        <taxon>Flavobacteriales</taxon>
        <taxon>Flavobacteriaceae</taxon>
    </lineage>
</organism>
<sequence length="174" mass="19928">MNKLAETVVILLMFSGITFAQTTEELKASALRDAKITTKATLKFDFETVFKHTYPTVIDMMGGHEAGIALLKSTFDNMKAEGFEYEKADIINVSNIIFEQDEYRCCIESYNQMKIGAMRIKAKSYLLGIYNSEKEIWYFLEAKQLKNPSMADMILPDFKTELNIPDDEMTTEQL</sequence>
<proteinExistence type="predicted"/>
<evidence type="ECO:0008006" key="4">
    <source>
        <dbReference type="Google" id="ProtNLM"/>
    </source>
</evidence>
<evidence type="ECO:0000313" key="3">
    <source>
        <dbReference type="Proteomes" id="UP000295814"/>
    </source>
</evidence>
<dbReference type="Proteomes" id="UP000295814">
    <property type="component" value="Unassembled WGS sequence"/>
</dbReference>
<feature type="chain" id="PRO_5022930510" description="Nuclear transport factor 2 family protein" evidence="1">
    <location>
        <begin position="21"/>
        <end position="174"/>
    </location>
</feature>
<reference evidence="2 3" key="1">
    <citation type="submission" date="2019-03" db="EMBL/GenBank/DDBJ databases">
        <authorList>
            <person name="Zhong Y.L."/>
        </authorList>
    </citation>
    <scope>NUCLEOTIDE SEQUENCE [LARGE SCALE GENOMIC DNA]</scope>
    <source>
        <strain evidence="2 3">W255</strain>
    </source>
</reference>
<dbReference type="RefSeq" id="WP_133355659.1">
    <property type="nucleotide sequence ID" value="NZ_SMZJ02000002.1"/>
</dbReference>
<accession>A0A562YGL6</accession>
<dbReference type="EMBL" id="SMZJ02000002">
    <property type="protein sequence ID" value="TWO34017.1"/>
    <property type="molecule type" value="Genomic_DNA"/>
</dbReference>
<name>A0A562YGL6_9FLAO</name>
<reference evidence="2 3" key="2">
    <citation type="submission" date="2019-07" db="EMBL/GenBank/DDBJ databases">
        <title>Seonamhaeicola sp. W255 draft genome.</title>
        <authorList>
            <person name="Zhang X.-Y."/>
            <person name="Zhang R."/>
            <person name="Zhong Y.-L."/>
            <person name="Du Z.-J."/>
        </authorList>
    </citation>
    <scope>NUCLEOTIDE SEQUENCE [LARGE SCALE GENOMIC DNA]</scope>
    <source>
        <strain evidence="2 3">W255</strain>
    </source>
</reference>
<keyword evidence="1" id="KW-0732">Signal</keyword>
<evidence type="ECO:0000256" key="1">
    <source>
        <dbReference type="SAM" id="SignalP"/>
    </source>
</evidence>
<dbReference type="OrthoDB" id="670350at2"/>
<evidence type="ECO:0000313" key="2">
    <source>
        <dbReference type="EMBL" id="TWO34017.1"/>
    </source>
</evidence>
<feature type="signal peptide" evidence="1">
    <location>
        <begin position="1"/>
        <end position="20"/>
    </location>
</feature>
<comment type="caution">
    <text evidence="2">The sequence shown here is derived from an EMBL/GenBank/DDBJ whole genome shotgun (WGS) entry which is preliminary data.</text>
</comment>
<gene>
    <name evidence="2" type="ORF">E1J38_004360</name>
</gene>
<keyword evidence="3" id="KW-1185">Reference proteome</keyword>
<protein>
    <recommendedName>
        <fullName evidence="4">Nuclear transport factor 2 family protein</fullName>
    </recommendedName>
</protein>